<dbReference type="EMBL" id="SFCC01000022">
    <property type="protein sequence ID" value="RZQ59658.1"/>
    <property type="molecule type" value="Genomic_DNA"/>
</dbReference>
<comment type="caution">
    <text evidence="2">The sequence shown here is derived from an EMBL/GenBank/DDBJ whole genome shotgun (WGS) entry which is preliminary data.</text>
</comment>
<dbReference type="Gene3D" id="1.10.260.40">
    <property type="entry name" value="lambda repressor-like DNA-binding domains"/>
    <property type="match status" value="1"/>
</dbReference>
<evidence type="ECO:0000313" key="2">
    <source>
        <dbReference type="EMBL" id="RZQ59658.1"/>
    </source>
</evidence>
<dbReference type="RefSeq" id="WP_130479515.1">
    <property type="nucleotide sequence ID" value="NZ_SFCC01000022.1"/>
</dbReference>
<proteinExistence type="predicted"/>
<evidence type="ECO:0000313" key="3">
    <source>
        <dbReference type="Proteomes" id="UP000292003"/>
    </source>
</evidence>
<keyword evidence="3" id="KW-1185">Reference proteome</keyword>
<feature type="compositionally biased region" description="Basic and acidic residues" evidence="1">
    <location>
        <begin position="137"/>
        <end position="149"/>
    </location>
</feature>
<sequence length="329" mass="35334">MTAGGNGRSVADRLDWLFDVAAVEDPATGRWRRHTTAEAGAVLDGGQAAVERLLGGAPAEPDQATALARFFDVDPALFGTDPAAAAEAADDLLTRALRRRGVLSYAICRMPVVDRRDQLRRLLRPESSEGPTGSRRMWHDDPRLPRPSHDSGTTGMTATPRSVADLHALCQSLVSDLGLSSPFEPHELCQRLAAHRGRPIKIRATDLGATTGVGHLAPARRVDHILVERNAPAPQQALVIYHEVMHLVCDHLEVGDTLTCGLGSADADASGAYDDWREWEAEVGARTLARLGRERPRPNRLPLAAGPAERSIAAAFGFTHGHRAGNPLG</sequence>
<dbReference type="OrthoDB" id="3577723at2"/>
<dbReference type="GO" id="GO:0003677">
    <property type="term" value="F:DNA binding"/>
    <property type="evidence" value="ECO:0007669"/>
    <property type="project" value="InterPro"/>
</dbReference>
<gene>
    <name evidence="2" type="ORF">EWH70_33055</name>
</gene>
<dbReference type="AlphaFoldDB" id="A0A4Q7IYY9"/>
<evidence type="ECO:0000256" key="1">
    <source>
        <dbReference type="SAM" id="MobiDB-lite"/>
    </source>
</evidence>
<feature type="region of interest" description="Disordered" evidence="1">
    <location>
        <begin position="123"/>
        <end position="158"/>
    </location>
</feature>
<protein>
    <submittedName>
        <fullName evidence="2">ImmA/IrrE family metallo-endopeptidase</fullName>
    </submittedName>
</protein>
<accession>A0A4Q7IYY9</accession>
<reference evidence="2 3" key="1">
    <citation type="submission" date="2019-02" db="EMBL/GenBank/DDBJ databases">
        <title>Draft genome sequence of Amycolatopsis sp. 8-3EHSu isolated from roots of Suaeda maritima.</title>
        <authorList>
            <person name="Duangmal K."/>
            <person name="Chantavorakit T."/>
        </authorList>
    </citation>
    <scope>NUCLEOTIDE SEQUENCE [LARGE SCALE GENOMIC DNA]</scope>
    <source>
        <strain evidence="2 3">8-3EHSu</strain>
    </source>
</reference>
<organism evidence="2 3">
    <name type="scientific">Amycolatopsis suaedae</name>
    <dbReference type="NCBI Taxonomy" id="2510978"/>
    <lineage>
        <taxon>Bacteria</taxon>
        <taxon>Bacillati</taxon>
        <taxon>Actinomycetota</taxon>
        <taxon>Actinomycetes</taxon>
        <taxon>Pseudonocardiales</taxon>
        <taxon>Pseudonocardiaceae</taxon>
        <taxon>Amycolatopsis</taxon>
    </lineage>
</organism>
<dbReference type="InterPro" id="IPR010982">
    <property type="entry name" value="Lambda_DNA-bd_dom_sf"/>
</dbReference>
<name>A0A4Q7IYY9_9PSEU</name>
<dbReference type="Proteomes" id="UP000292003">
    <property type="component" value="Unassembled WGS sequence"/>
</dbReference>